<sequence>DARSGKAPDGHASAFKSGSQRLQVEEPTGDPGAYDPYATRDLAATANNSFGRSNRAGSGGFGGASAREMKLDIMGEDTPGPGTYRAKKELSEGSAMPSSAFRSSSAQRGKERANPTPGVGAYDPRMSAVEPGMQNGGSGMRSKAQRFTTEKTSTDMGVGPGTYESHTDGSLAQSVAKSVERMSRSNPGFGSRQPARELPYQKEQADMPGPGAYDARSGKAPDGHASAFKSGSQRLQVEEPTGDPGAYDPYATRDLAATANNSFGRSNRAGSGGFGGASAREMKLDIMGEDTPGPGTYRAKKELSEGSAMPSSAFRSSSAQRGKERANPTPGPGAYNSKLDAVEPGTQNGGATMRSKAQRFTTEKTSTDMGVGPGSYEHDQLNNGQRGSIRSKVIDSINGGMSASFRSDSVRQMEFS</sequence>
<dbReference type="Proteomes" id="UP000037460">
    <property type="component" value="Unassembled WGS sequence"/>
</dbReference>
<dbReference type="EMBL" id="JWZX01000501">
    <property type="protein sequence ID" value="KOO52789.1"/>
    <property type="molecule type" value="Genomic_DNA"/>
</dbReference>
<feature type="compositionally biased region" description="Low complexity" evidence="1">
    <location>
        <begin position="94"/>
        <end position="106"/>
    </location>
</feature>
<proteinExistence type="predicted"/>
<feature type="compositionally biased region" description="Low complexity" evidence="1">
    <location>
        <begin position="47"/>
        <end position="56"/>
    </location>
</feature>
<dbReference type="OrthoDB" id="445580at2759"/>
<evidence type="ECO:0000313" key="3">
    <source>
        <dbReference type="Proteomes" id="UP000037460"/>
    </source>
</evidence>
<dbReference type="Pfam" id="PF07004">
    <property type="entry name" value="SHIPPO-rpt"/>
    <property type="match status" value="4"/>
</dbReference>
<reference evidence="3" key="1">
    <citation type="journal article" date="2015" name="PLoS Genet.">
        <title>Genome Sequence and Transcriptome Analyses of Chrysochromulina tobin: Metabolic Tools for Enhanced Algal Fitness in the Prominent Order Prymnesiales (Haptophyceae).</title>
        <authorList>
            <person name="Hovde B.T."/>
            <person name="Deodato C.R."/>
            <person name="Hunsperger H.M."/>
            <person name="Ryken S.A."/>
            <person name="Yost W."/>
            <person name="Jha R.K."/>
            <person name="Patterson J."/>
            <person name="Monnat R.J. Jr."/>
            <person name="Barlow S.B."/>
            <person name="Starkenburg S.R."/>
            <person name="Cattolico R.A."/>
        </authorList>
    </citation>
    <scope>NUCLEOTIDE SEQUENCE</scope>
    <source>
        <strain evidence="3">CCMP291</strain>
    </source>
</reference>
<feature type="compositionally biased region" description="Low complexity" evidence="1">
    <location>
        <begin position="307"/>
        <end position="319"/>
    </location>
</feature>
<dbReference type="PANTHER" id="PTHR21580:SF28">
    <property type="entry name" value="BOREALIN N-TERMINAL DOMAIN-CONTAINING PROTEIN-RELATED"/>
    <property type="match status" value="1"/>
</dbReference>
<dbReference type="AlphaFoldDB" id="A0A0M0LP18"/>
<gene>
    <name evidence="2" type="ORF">Ctob_015358</name>
</gene>
<dbReference type="InterPro" id="IPR051291">
    <property type="entry name" value="CIMAP"/>
</dbReference>
<dbReference type="InterPro" id="IPR010736">
    <property type="entry name" value="SHIPPO-rpt"/>
</dbReference>
<comment type="caution">
    <text evidence="2">The sequence shown here is derived from an EMBL/GenBank/DDBJ whole genome shotgun (WGS) entry which is preliminary data.</text>
</comment>
<name>A0A0M0LP18_9EUKA</name>
<feature type="non-terminal residue" evidence="2">
    <location>
        <position position="1"/>
    </location>
</feature>
<dbReference type="PANTHER" id="PTHR21580">
    <property type="entry name" value="SHIPPO-1-RELATED"/>
    <property type="match status" value="1"/>
</dbReference>
<protein>
    <submittedName>
        <fullName evidence="2">Uncharacterized protein</fullName>
    </submittedName>
</protein>
<evidence type="ECO:0000313" key="2">
    <source>
        <dbReference type="EMBL" id="KOO52789.1"/>
    </source>
</evidence>
<evidence type="ECO:0000256" key="1">
    <source>
        <dbReference type="SAM" id="MobiDB-lite"/>
    </source>
</evidence>
<keyword evidence="3" id="KW-1185">Reference proteome</keyword>
<feature type="region of interest" description="Disordered" evidence="1">
    <location>
        <begin position="1"/>
        <end position="250"/>
    </location>
</feature>
<feature type="region of interest" description="Disordered" evidence="1">
    <location>
        <begin position="286"/>
        <end position="388"/>
    </location>
</feature>
<accession>A0A0M0LP18</accession>
<organism evidence="2 3">
    <name type="scientific">Chrysochromulina tobinii</name>
    <dbReference type="NCBI Taxonomy" id="1460289"/>
    <lineage>
        <taxon>Eukaryota</taxon>
        <taxon>Haptista</taxon>
        <taxon>Haptophyta</taxon>
        <taxon>Prymnesiophyceae</taxon>
        <taxon>Prymnesiales</taxon>
        <taxon>Chrysochromulinaceae</taxon>
        <taxon>Chrysochromulina</taxon>
    </lineage>
</organism>